<dbReference type="AlphaFoldDB" id="A0A1Y5S4W2"/>
<dbReference type="EMBL" id="FWFO01000001">
    <property type="protein sequence ID" value="SLN32669.1"/>
    <property type="molecule type" value="Genomic_DNA"/>
</dbReference>
<sequence length="88" mass="10033">MLSSDGRHELSCSACGAPLHDLKMLRQAKADTAVSHLPKPKVKKPKKARVNAERREKSYVKPKKVKKRKSLMSRFLDEAWDAVEDIFD</sequence>
<organism evidence="2 3">
    <name type="scientific">Falsiruegeria litorea R37</name>
    <dbReference type="NCBI Taxonomy" id="1200284"/>
    <lineage>
        <taxon>Bacteria</taxon>
        <taxon>Pseudomonadati</taxon>
        <taxon>Pseudomonadota</taxon>
        <taxon>Alphaproteobacteria</taxon>
        <taxon>Rhodobacterales</taxon>
        <taxon>Roseobacteraceae</taxon>
        <taxon>Falsiruegeria</taxon>
    </lineage>
</organism>
<gene>
    <name evidence="2" type="ORF">TRL7639_01414</name>
</gene>
<proteinExistence type="predicted"/>
<name>A0A1Y5S4W2_9RHOB</name>
<feature type="compositionally biased region" description="Basic and acidic residues" evidence="1">
    <location>
        <begin position="50"/>
        <end position="59"/>
    </location>
</feature>
<evidence type="ECO:0000313" key="3">
    <source>
        <dbReference type="Proteomes" id="UP000193077"/>
    </source>
</evidence>
<evidence type="ECO:0000256" key="1">
    <source>
        <dbReference type="SAM" id="MobiDB-lite"/>
    </source>
</evidence>
<feature type="compositionally biased region" description="Basic residues" evidence="1">
    <location>
        <begin position="38"/>
        <end position="49"/>
    </location>
</feature>
<keyword evidence="3" id="KW-1185">Reference proteome</keyword>
<accession>A0A1Y5S4W2</accession>
<evidence type="ECO:0000313" key="2">
    <source>
        <dbReference type="EMBL" id="SLN32669.1"/>
    </source>
</evidence>
<feature type="region of interest" description="Disordered" evidence="1">
    <location>
        <begin position="32"/>
        <end position="61"/>
    </location>
</feature>
<protein>
    <submittedName>
        <fullName evidence="2">Uncharacterized protein</fullName>
    </submittedName>
</protein>
<reference evidence="2 3" key="1">
    <citation type="submission" date="2017-03" db="EMBL/GenBank/DDBJ databases">
        <authorList>
            <person name="Afonso C.L."/>
            <person name="Miller P.J."/>
            <person name="Scott M.A."/>
            <person name="Spackman E."/>
            <person name="Goraichik I."/>
            <person name="Dimitrov K.M."/>
            <person name="Suarez D.L."/>
            <person name="Swayne D.E."/>
        </authorList>
    </citation>
    <scope>NUCLEOTIDE SEQUENCE [LARGE SCALE GENOMIC DNA]</scope>
    <source>
        <strain evidence="2 3">CECT 7639</strain>
    </source>
</reference>
<dbReference type="Proteomes" id="UP000193077">
    <property type="component" value="Unassembled WGS sequence"/>
</dbReference>